<dbReference type="GO" id="GO:0005524">
    <property type="term" value="F:ATP binding"/>
    <property type="evidence" value="ECO:0007669"/>
    <property type="project" value="UniProtKB-KW"/>
</dbReference>
<keyword evidence="4 10" id="KW-0067">ATP-binding</keyword>
<accession>A0ABP6Q8M6</accession>
<feature type="transmembrane region" description="Helical" evidence="7">
    <location>
        <begin position="284"/>
        <end position="308"/>
    </location>
</feature>
<keyword evidence="11" id="KW-1185">Reference proteome</keyword>
<proteinExistence type="predicted"/>
<dbReference type="Pfam" id="PF00005">
    <property type="entry name" value="ABC_tran"/>
    <property type="match status" value="1"/>
</dbReference>
<protein>
    <submittedName>
        <fullName evidence="10">ABC transporter ATP-binding protein</fullName>
    </submittedName>
</protein>
<keyword evidence="2 7" id="KW-0812">Transmembrane</keyword>
<dbReference type="RefSeq" id="WP_344828384.1">
    <property type="nucleotide sequence ID" value="NZ_BAAAUV010000006.1"/>
</dbReference>
<dbReference type="PANTHER" id="PTHR43394">
    <property type="entry name" value="ATP-DEPENDENT PERMEASE MDL1, MITOCHONDRIAL"/>
    <property type="match status" value="1"/>
</dbReference>
<dbReference type="SMART" id="SM00382">
    <property type="entry name" value="AAA"/>
    <property type="match status" value="1"/>
</dbReference>
<dbReference type="InterPro" id="IPR036640">
    <property type="entry name" value="ABC1_TM_sf"/>
</dbReference>
<dbReference type="SUPFAM" id="SSF52540">
    <property type="entry name" value="P-loop containing nucleoside triphosphate hydrolases"/>
    <property type="match status" value="1"/>
</dbReference>
<dbReference type="EMBL" id="BAAAUV010000006">
    <property type="protein sequence ID" value="GAA3211788.1"/>
    <property type="molecule type" value="Genomic_DNA"/>
</dbReference>
<dbReference type="InterPro" id="IPR003593">
    <property type="entry name" value="AAA+_ATPase"/>
</dbReference>
<evidence type="ECO:0000259" key="9">
    <source>
        <dbReference type="PROSITE" id="PS50929"/>
    </source>
</evidence>
<gene>
    <name evidence="10" type="ORF">GCM10010468_30700</name>
</gene>
<keyword evidence="3" id="KW-0547">Nucleotide-binding</keyword>
<organism evidence="10 11">
    <name type="scientific">Actinocorallia longicatena</name>
    <dbReference type="NCBI Taxonomy" id="111803"/>
    <lineage>
        <taxon>Bacteria</taxon>
        <taxon>Bacillati</taxon>
        <taxon>Actinomycetota</taxon>
        <taxon>Actinomycetes</taxon>
        <taxon>Streptosporangiales</taxon>
        <taxon>Thermomonosporaceae</taxon>
        <taxon>Actinocorallia</taxon>
    </lineage>
</organism>
<dbReference type="PROSITE" id="PS00211">
    <property type="entry name" value="ABC_TRANSPORTER_1"/>
    <property type="match status" value="1"/>
</dbReference>
<dbReference type="InterPro" id="IPR027417">
    <property type="entry name" value="P-loop_NTPase"/>
</dbReference>
<evidence type="ECO:0000313" key="10">
    <source>
        <dbReference type="EMBL" id="GAA3211788.1"/>
    </source>
</evidence>
<keyword evidence="5 7" id="KW-1133">Transmembrane helix</keyword>
<evidence type="ECO:0000256" key="3">
    <source>
        <dbReference type="ARBA" id="ARBA00022741"/>
    </source>
</evidence>
<dbReference type="PANTHER" id="PTHR43394:SF1">
    <property type="entry name" value="ATP-BINDING CASSETTE SUB-FAMILY B MEMBER 10, MITOCHONDRIAL"/>
    <property type="match status" value="1"/>
</dbReference>
<feature type="transmembrane region" description="Helical" evidence="7">
    <location>
        <begin position="61"/>
        <end position="81"/>
    </location>
</feature>
<feature type="transmembrane region" description="Helical" evidence="7">
    <location>
        <begin position="251"/>
        <end position="272"/>
    </location>
</feature>
<dbReference type="InterPro" id="IPR003439">
    <property type="entry name" value="ABC_transporter-like_ATP-bd"/>
</dbReference>
<dbReference type="InterPro" id="IPR011527">
    <property type="entry name" value="ABC1_TM_dom"/>
</dbReference>
<dbReference type="InterPro" id="IPR039421">
    <property type="entry name" value="Type_1_exporter"/>
</dbReference>
<name>A0ABP6Q8M6_9ACTN</name>
<evidence type="ECO:0000259" key="8">
    <source>
        <dbReference type="PROSITE" id="PS50893"/>
    </source>
</evidence>
<evidence type="ECO:0000256" key="2">
    <source>
        <dbReference type="ARBA" id="ARBA00022692"/>
    </source>
</evidence>
<dbReference type="InterPro" id="IPR017871">
    <property type="entry name" value="ABC_transporter-like_CS"/>
</dbReference>
<dbReference type="PROSITE" id="PS50893">
    <property type="entry name" value="ABC_TRANSPORTER_2"/>
    <property type="match status" value="1"/>
</dbReference>
<evidence type="ECO:0000256" key="7">
    <source>
        <dbReference type="SAM" id="Phobius"/>
    </source>
</evidence>
<sequence length="605" mass="64499">MPKRLIRQTADAFSYPAEAAPAGLVLYVVLTVVGSAAPVVIAWFTKAVIDGLTEGGDAGSLLGYALGLGVAGLVAAALPLGTEYLAVHLEREVGVLTQDRLFTAVGEFVGLGRFEDPSFLERLRLAQQAASGAPIRVVTGVLAIARHVTTVAGFLVTLFLINPWMAALVLFSGVPMLVSELAMARRRVRMYWDIGPTERREFFYGQLLAGVEAAKEVRLFDLGAFFRARMLSERRTANSAKRAVDLREMSLQIGLGLMAATVGGAGLIWAISAAARGRLTPGDVTVFVAAVAGVQTGLAGIAGGIAGCQESLGMFDHFRSVTTAGPELPVAKDPRPLDSLLTEGIELHDVWFRYSDEHDWVLKGVNLRIAKGETVALVGLNGAGKSTLVNLLCRFYDPTKGSVTWGGVDVRDADAGDLRRRICAVFQDYMSYDLSAQDNIGLGDLGRLDDLEAIAAAAERAGIHGKLAGLPRGYRTLLTRMFFMEGRDDEGPDQGVVLSGGQWQRLALARALLRDDPDLMILDEPSSGLDAEAEAEIHASLGRHRAGRTSLLISHRLGAVRGADRIVVLSGGVITEEGDHQTLIDGAGEYARLFALQASGYGAEH</sequence>
<dbReference type="Gene3D" id="1.20.1560.10">
    <property type="entry name" value="ABC transporter type 1, transmembrane domain"/>
    <property type="match status" value="1"/>
</dbReference>
<keyword evidence="6 7" id="KW-0472">Membrane</keyword>
<dbReference type="Gene3D" id="3.40.50.300">
    <property type="entry name" value="P-loop containing nucleotide triphosphate hydrolases"/>
    <property type="match status" value="1"/>
</dbReference>
<evidence type="ECO:0000313" key="11">
    <source>
        <dbReference type="Proteomes" id="UP001501237"/>
    </source>
</evidence>
<feature type="transmembrane region" description="Helical" evidence="7">
    <location>
        <begin position="24"/>
        <end position="49"/>
    </location>
</feature>
<evidence type="ECO:0000256" key="4">
    <source>
        <dbReference type="ARBA" id="ARBA00022840"/>
    </source>
</evidence>
<feature type="domain" description="ABC transporter" evidence="8">
    <location>
        <begin position="345"/>
        <end position="596"/>
    </location>
</feature>
<comment type="subcellular location">
    <subcellularLocation>
        <location evidence="1">Cell membrane</location>
        <topology evidence="1">Multi-pass membrane protein</topology>
    </subcellularLocation>
</comment>
<dbReference type="PROSITE" id="PS50929">
    <property type="entry name" value="ABC_TM1F"/>
    <property type="match status" value="1"/>
</dbReference>
<dbReference type="SUPFAM" id="SSF90123">
    <property type="entry name" value="ABC transporter transmembrane region"/>
    <property type="match status" value="1"/>
</dbReference>
<dbReference type="Proteomes" id="UP001501237">
    <property type="component" value="Unassembled WGS sequence"/>
</dbReference>
<evidence type="ECO:0000256" key="5">
    <source>
        <dbReference type="ARBA" id="ARBA00022989"/>
    </source>
</evidence>
<evidence type="ECO:0000256" key="6">
    <source>
        <dbReference type="ARBA" id="ARBA00023136"/>
    </source>
</evidence>
<feature type="domain" description="ABC transmembrane type-1" evidence="9">
    <location>
        <begin position="25"/>
        <end position="310"/>
    </location>
</feature>
<reference evidence="11" key="1">
    <citation type="journal article" date="2019" name="Int. J. Syst. Evol. Microbiol.">
        <title>The Global Catalogue of Microorganisms (GCM) 10K type strain sequencing project: providing services to taxonomists for standard genome sequencing and annotation.</title>
        <authorList>
            <consortium name="The Broad Institute Genomics Platform"/>
            <consortium name="The Broad Institute Genome Sequencing Center for Infectious Disease"/>
            <person name="Wu L."/>
            <person name="Ma J."/>
        </authorList>
    </citation>
    <scope>NUCLEOTIDE SEQUENCE [LARGE SCALE GENOMIC DNA]</scope>
    <source>
        <strain evidence="11">JCM 9377</strain>
    </source>
</reference>
<evidence type="ECO:0000256" key="1">
    <source>
        <dbReference type="ARBA" id="ARBA00004651"/>
    </source>
</evidence>
<comment type="caution">
    <text evidence="10">The sequence shown here is derived from an EMBL/GenBank/DDBJ whole genome shotgun (WGS) entry which is preliminary data.</text>
</comment>